<dbReference type="AlphaFoldDB" id="A0A0R3W4A2"/>
<accession>A0A0R3W4A2</accession>
<evidence type="ECO:0000256" key="1">
    <source>
        <dbReference type="SAM" id="MobiDB-lite"/>
    </source>
</evidence>
<dbReference type="WBParaSite" id="TASK_0000483201-mRNA-1">
    <property type="protein sequence ID" value="TASK_0000483201-mRNA-1"/>
    <property type="gene ID" value="TASK_0000483201"/>
</dbReference>
<feature type="compositionally biased region" description="Polar residues" evidence="1">
    <location>
        <begin position="221"/>
        <end position="233"/>
    </location>
</feature>
<feature type="region of interest" description="Disordered" evidence="1">
    <location>
        <begin position="219"/>
        <end position="252"/>
    </location>
</feature>
<evidence type="ECO:0000313" key="2">
    <source>
        <dbReference type="WBParaSite" id="TASK_0000483201-mRNA-1"/>
    </source>
</evidence>
<feature type="compositionally biased region" description="Polar residues" evidence="1">
    <location>
        <begin position="243"/>
        <end position="252"/>
    </location>
</feature>
<feature type="region of interest" description="Disordered" evidence="1">
    <location>
        <begin position="95"/>
        <end position="131"/>
    </location>
</feature>
<reference evidence="2" key="1">
    <citation type="submission" date="2017-02" db="UniProtKB">
        <authorList>
            <consortium name="WormBaseParasite"/>
        </authorList>
    </citation>
    <scope>IDENTIFICATION</scope>
</reference>
<name>A0A0R3W4A2_TAEAS</name>
<organism evidence="2">
    <name type="scientific">Taenia asiatica</name>
    <name type="common">Asian tapeworm</name>
    <dbReference type="NCBI Taxonomy" id="60517"/>
    <lineage>
        <taxon>Eukaryota</taxon>
        <taxon>Metazoa</taxon>
        <taxon>Spiralia</taxon>
        <taxon>Lophotrochozoa</taxon>
        <taxon>Platyhelminthes</taxon>
        <taxon>Cestoda</taxon>
        <taxon>Eucestoda</taxon>
        <taxon>Cyclophyllidea</taxon>
        <taxon>Taeniidae</taxon>
        <taxon>Taenia</taxon>
    </lineage>
</organism>
<sequence length="369" mass="41895">LDMNQLKILEIKRRRYEDRQQKALANAALHSPVERPIMYILNKQNRLMHQEFHNHRNAEGTHRNRVGRISLTLLPSGHKASKLIYNDALQHDEAPALPSSKLPKLPKPPAAHSQDRESDAAVTSQSTRLTDSEKRDRVIFEAVEIISEWLAAEPCFIDPEVTYGDKNTRFLDTVLQRLHTFKTTISWEVMKMLQDASNACRETPQSPIISRLPLQQIPLRTPTSCPKTDSTTVVPRRTPISGEFSSPTRNGCTSRSVTPFHIDLPPQISPSVVAEVPRGVLDAVLYHPCQYKMRLGKTQPNLFEGDGSRSDEVDLDASLWRRPSRRQLKLEVNVEGDLDDLLTSGALRHPIWDTPDECKTHYSNILMLE</sequence>
<protein>
    <submittedName>
        <fullName evidence="2">Nucleoside diphosphate kinase</fullName>
    </submittedName>
</protein>
<proteinExistence type="predicted"/>